<organism evidence="2 3">
    <name type="scientific">Scophthalmus maximus</name>
    <name type="common">Turbot</name>
    <name type="synonym">Psetta maxima</name>
    <dbReference type="NCBI Taxonomy" id="52904"/>
    <lineage>
        <taxon>Eukaryota</taxon>
        <taxon>Metazoa</taxon>
        <taxon>Chordata</taxon>
        <taxon>Craniata</taxon>
        <taxon>Vertebrata</taxon>
        <taxon>Euteleostomi</taxon>
        <taxon>Actinopterygii</taxon>
        <taxon>Neopterygii</taxon>
        <taxon>Teleostei</taxon>
        <taxon>Neoteleostei</taxon>
        <taxon>Acanthomorphata</taxon>
        <taxon>Carangaria</taxon>
        <taxon>Pleuronectiformes</taxon>
        <taxon>Pleuronectoidei</taxon>
        <taxon>Scophthalmidae</taxon>
        <taxon>Scophthalmus</taxon>
    </lineage>
</organism>
<dbReference type="Ensembl" id="ENSSMAT00000022641.2">
    <property type="protein sequence ID" value="ENSSMAP00000022382.2"/>
    <property type="gene ID" value="ENSSMAG00000013696.2"/>
</dbReference>
<sequence length="450" mass="51760">METLSVRLARPRERKAALARLRCMVTWGSYPIGTLLAEARNLIQEVQISFSCRARSGSKGFQKSTKQEGVAWLKSNSTQVKMSAGPESTALSSLGKGDSLHQQVLASFPLCDMTEEDLTRNPQFCKLLATLAQHVDQTGLTVSLKSEMDKAEKKLQSQRCYWLRSESLHRGLQEMIQDFCVRRHHITVPPDQNMFHETLEKCLLVAQCVRQLDPSTTTNQDQPSVLGLNAQQVMELMPSEKNVQRMKQSLPRELEKHLKKKSLNLLSYYQPEWENESEGLKNSKLSHLSVQLNKEKKRAESLKETCRENSVLLQRQTQLYLSELIKCVQLLQSLVLDHRLKTQTELESKKLGYFEGKCELVLQKIKVEMVEIQLDTYTADAISAHRKIRDNLESELKACKVEKQSVELKLASFEILGKEFEALAEEYCRLRQELEMKHWALKEFTQYNDK</sequence>
<evidence type="ECO:0000313" key="2">
    <source>
        <dbReference type="Ensembl" id="ENSSMAP00000022382.2"/>
    </source>
</evidence>
<dbReference type="InterPro" id="IPR029327">
    <property type="entry name" value="HAUS4"/>
</dbReference>
<dbReference type="InterPro" id="IPR026214">
    <property type="entry name" value="HAUS4_met"/>
</dbReference>
<dbReference type="Proteomes" id="UP000694558">
    <property type="component" value="Chromosome 4"/>
</dbReference>
<dbReference type="PANTHER" id="PTHR16219">
    <property type="entry name" value="AUGMIN SUBUNIT 4 FAMILY MEMBER"/>
    <property type="match status" value="1"/>
</dbReference>
<dbReference type="Pfam" id="PF14735">
    <property type="entry name" value="HAUS4"/>
    <property type="match status" value="1"/>
</dbReference>
<dbReference type="PRINTS" id="PR02090">
    <property type="entry name" value="HAUSAUGMINL4"/>
</dbReference>
<dbReference type="AlphaFoldDB" id="A0A8D3ARK2"/>
<dbReference type="GeneTree" id="ENSGT00390000014634"/>
<dbReference type="GO" id="GO:0051225">
    <property type="term" value="P:spindle assembly"/>
    <property type="evidence" value="ECO:0007669"/>
    <property type="project" value="InterPro"/>
</dbReference>
<proteinExistence type="predicted"/>
<gene>
    <name evidence="2" type="primary">haus4</name>
</gene>
<reference evidence="2" key="2">
    <citation type="submission" date="2025-08" db="UniProtKB">
        <authorList>
            <consortium name="Ensembl"/>
        </authorList>
    </citation>
    <scope>IDENTIFICATION</scope>
</reference>
<name>A0A8D3ARK2_SCOMX</name>
<accession>A0A8D3ARK2</accession>
<dbReference type="PANTHER" id="PTHR16219:SF1">
    <property type="entry name" value="HAUS AUGMIN-LIKE COMPLEX SUBUNIT 4"/>
    <property type="match status" value="1"/>
</dbReference>
<evidence type="ECO:0000313" key="3">
    <source>
        <dbReference type="Proteomes" id="UP000694558"/>
    </source>
</evidence>
<reference evidence="2" key="1">
    <citation type="submission" date="2023-05" db="EMBL/GenBank/DDBJ databases">
        <title>High-quality long-read genome of Scophthalmus maximus.</title>
        <authorList>
            <person name="Lien S."/>
            <person name="Martinez P."/>
        </authorList>
    </citation>
    <scope>NUCLEOTIDE SEQUENCE [LARGE SCALE GENOMIC DNA]</scope>
</reference>
<evidence type="ECO:0008006" key="4">
    <source>
        <dbReference type="Google" id="ProtNLM"/>
    </source>
</evidence>
<protein>
    <recommendedName>
        <fullName evidence="4">HAUS augmin-like complex subunit 4</fullName>
    </recommendedName>
</protein>
<evidence type="ECO:0000256" key="1">
    <source>
        <dbReference type="SAM" id="Coils"/>
    </source>
</evidence>
<dbReference type="GO" id="GO:0007098">
    <property type="term" value="P:centrosome cycle"/>
    <property type="evidence" value="ECO:0007669"/>
    <property type="project" value="InterPro"/>
</dbReference>
<dbReference type="GO" id="GO:0070652">
    <property type="term" value="C:HAUS complex"/>
    <property type="evidence" value="ECO:0007669"/>
    <property type="project" value="InterPro"/>
</dbReference>
<feature type="coiled-coil region" evidence="1">
    <location>
        <begin position="382"/>
        <end position="409"/>
    </location>
</feature>
<keyword evidence="1" id="KW-0175">Coiled coil</keyword>
<dbReference type="GO" id="GO:0051011">
    <property type="term" value="F:microtubule minus-end binding"/>
    <property type="evidence" value="ECO:0007669"/>
    <property type="project" value="TreeGrafter"/>
</dbReference>